<dbReference type="SUPFAM" id="SSF53850">
    <property type="entry name" value="Periplasmic binding protein-like II"/>
    <property type="match status" value="1"/>
</dbReference>
<name>A0ABW2TSA0_9PSEU</name>
<reference evidence="6" key="1">
    <citation type="journal article" date="2019" name="Int. J. Syst. Evol. Microbiol.">
        <title>The Global Catalogue of Microorganisms (GCM) 10K type strain sequencing project: providing services to taxonomists for standard genome sequencing and annotation.</title>
        <authorList>
            <consortium name="The Broad Institute Genomics Platform"/>
            <consortium name="The Broad Institute Genome Sequencing Center for Infectious Disease"/>
            <person name="Wu L."/>
            <person name="Ma J."/>
        </authorList>
    </citation>
    <scope>NUCLEOTIDE SEQUENCE [LARGE SCALE GENOMIC DNA]</scope>
    <source>
        <strain evidence="6">JCM 17695</strain>
    </source>
</reference>
<feature type="domain" description="PBP" evidence="4">
    <location>
        <begin position="29"/>
        <end position="112"/>
    </location>
</feature>
<dbReference type="Pfam" id="PF08000">
    <property type="entry name" value="bPH_1"/>
    <property type="match status" value="1"/>
</dbReference>
<feature type="region of interest" description="Disordered" evidence="2">
    <location>
        <begin position="124"/>
        <end position="230"/>
    </location>
</feature>
<feature type="domain" description="Bacterial Pleckstrin homology" evidence="3">
    <location>
        <begin position="243"/>
        <end position="361"/>
    </location>
</feature>
<evidence type="ECO:0000313" key="5">
    <source>
        <dbReference type="EMBL" id="MFC7616702.1"/>
    </source>
</evidence>
<dbReference type="Gene3D" id="2.30.29.50">
    <property type="entry name" value="Bacterial Pleckstrin homology domain"/>
    <property type="match status" value="1"/>
</dbReference>
<evidence type="ECO:0000259" key="4">
    <source>
        <dbReference type="Pfam" id="PF12849"/>
    </source>
</evidence>
<evidence type="ECO:0000256" key="2">
    <source>
        <dbReference type="SAM" id="MobiDB-lite"/>
    </source>
</evidence>
<keyword evidence="1" id="KW-0732">Signal</keyword>
<feature type="compositionally biased region" description="Low complexity" evidence="2">
    <location>
        <begin position="158"/>
        <end position="230"/>
    </location>
</feature>
<dbReference type="SUPFAM" id="SSF50729">
    <property type="entry name" value="PH domain-like"/>
    <property type="match status" value="1"/>
</dbReference>
<feature type="compositionally biased region" description="Pro residues" evidence="2">
    <location>
        <begin position="147"/>
        <end position="157"/>
    </location>
</feature>
<comment type="caution">
    <text evidence="5">The sequence shown here is derived from an EMBL/GenBank/DDBJ whole genome shotgun (WGS) entry which is preliminary data.</text>
</comment>
<dbReference type="InterPro" id="IPR050811">
    <property type="entry name" value="Phosphate_ABC_transporter"/>
</dbReference>
<dbReference type="InterPro" id="IPR012544">
    <property type="entry name" value="PHb"/>
</dbReference>
<dbReference type="EMBL" id="JBHTEY010000004">
    <property type="protein sequence ID" value="MFC7616702.1"/>
    <property type="molecule type" value="Genomic_DNA"/>
</dbReference>
<dbReference type="CDD" id="cd13225">
    <property type="entry name" value="PH-like_bacteria"/>
    <property type="match status" value="1"/>
</dbReference>
<dbReference type="Gene3D" id="3.40.190.10">
    <property type="entry name" value="Periplasmic binding protein-like II"/>
    <property type="match status" value="1"/>
</dbReference>
<evidence type="ECO:0000256" key="1">
    <source>
        <dbReference type="ARBA" id="ARBA00022729"/>
    </source>
</evidence>
<sequence>MRELDSAGRDDAEQRERRMAMADDPVAGFPNLKPHPVGVVAFSVVVNKTTGITQLSQAQVRSIFDGTTTNWAQLGGPDLPISIVSRNSGSGTRQAFETKVLRAQEPAVSSTDCANRSALAGRAPSCAANATPPAPCWARSTASPAPSATPTPPPPPTTSTSPASASTAANPTSTRSSAPTIPSGRSNTSTPTAPRNPTASSPPSSSTWTATPPRTSSAAPATSPASTAPSTSAAIYADPMIDFTKASVFKLSPCDPRDVAGSVGPLLIAGEELLLAFKSVRDFVVFTNKRLITVNVQGMTGKKRDFTSLPFTKVQAFSVETAGTFDLDSELELWFSGLGKVRLEFKGRADVQRIGHLVAAHCL</sequence>
<dbReference type="Pfam" id="PF12849">
    <property type="entry name" value="PBP_like_2"/>
    <property type="match status" value="1"/>
</dbReference>
<dbReference type="PANTHER" id="PTHR30570">
    <property type="entry name" value="PERIPLASMIC PHOSPHATE BINDING COMPONENT OF PHOSPHATE ABC TRANSPORTER"/>
    <property type="match status" value="1"/>
</dbReference>
<dbReference type="PANTHER" id="PTHR30570:SF1">
    <property type="entry name" value="PHOSPHATE-BINDING PROTEIN PSTS"/>
    <property type="match status" value="1"/>
</dbReference>
<gene>
    <name evidence="5" type="ORF">ACFQV2_27825</name>
</gene>
<proteinExistence type="predicted"/>
<dbReference type="InterPro" id="IPR037063">
    <property type="entry name" value="PHb_sf"/>
</dbReference>
<keyword evidence="6" id="KW-1185">Reference proteome</keyword>
<dbReference type="InterPro" id="IPR024370">
    <property type="entry name" value="PBP_domain"/>
</dbReference>
<protein>
    <submittedName>
        <fullName evidence="5">PH domain-containing protein</fullName>
    </submittedName>
</protein>
<organism evidence="5 6">
    <name type="scientific">Actinokineospora soli</name>
    <dbReference type="NCBI Taxonomy" id="1048753"/>
    <lineage>
        <taxon>Bacteria</taxon>
        <taxon>Bacillati</taxon>
        <taxon>Actinomycetota</taxon>
        <taxon>Actinomycetes</taxon>
        <taxon>Pseudonocardiales</taxon>
        <taxon>Pseudonocardiaceae</taxon>
        <taxon>Actinokineospora</taxon>
    </lineage>
</organism>
<evidence type="ECO:0000259" key="3">
    <source>
        <dbReference type="Pfam" id="PF08000"/>
    </source>
</evidence>
<accession>A0ABW2TSA0</accession>
<evidence type="ECO:0000313" key="6">
    <source>
        <dbReference type="Proteomes" id="UP001596512"/>
    </source>
</evidence>
<dbReference type="Proteomes" id="UP001596512">
    <property type="component" value="Unassembled WGS sequence"/>
</dbReference>